<dbReference type="GO" id="GO:0005576">
    <property type="term" value="C:extracellular region"/>
    <property type="evidence" value="ECO:0007669"/>
    <property type="project" value="UniProtKB-SubCell"/>
</dbReference>
<evidence type="ECO:0000313" key="6">
    <source>
        <dbReference type="Proteomes" id="UP000823915"/>
    </source>
</evidence>
<evidence type="ECO:0000256" key="1">
    <source>
        <dbReference type="ARBA" id="ARBA00004613"/>
    </source>
</evidence>
<feature type="signal peptide" evidence="3">
    <location>
        <begin position="1"/>
        <end position="29"/>
    </location>
</feature>
<evidence type="ECO:0000313" key="5">
    <source>
        <dbReference type="EMBL" id="HIY26663.1"/>
    </source>
</evidence>
<dbReference type="PROSITE" id="PS51677">
    <property type="entry name" value="NODB"/>
    <property type="match status" value="1"/>
</dbReference>
<dbReference type="PANTHER" id="PTHR34216:SF3">
    <property type="entry name" value="POLY-BETA-1,6-N-ACETYL-D-GLUCOSAMINE N-DEACETYLASE"/>
    <property type="match status" value="1"/>
</dbReference>
<comment type="subcellular location">
    <subcellularLocation>
        <location evidence="1">Secreted</location>
    </subcellularLocation>
</comment>
<dbReference type="Gene3D" id="3.20.20.370">
    <property type="entry name" value="Glycoside hydrolase/deacetylase"/>
    <property type="match status" value="1"/>
</dbReference>
<accession>A0A9D2BZZ0</accession>
<evidence type="ECO:0000256" key="3">
    <source>
        <dbReference type="SAM" id="SignalP"/>
    </source>
</evidence>
<feature type="chain" id="PRO_5038350728" evidence="3">
    <location>
        <begin position="30"/>
        <end position="320"/>
    </location>
</feature>
<keyword evidence="2 3" id="KW-0732">Signal</keyword>
<comment type="caution">
    <text evidence="5">The sequence shown here is derived from an EMBL/GenBank/DDBJ whole genome shotgun (WGS) entry which is preliminary data.</text>
</comment>
<dbReference type="EMBL" id="DXDU01000095">
    <property type="protein sequence ID" value="HIY26663.1"/>
    <property type="molecule type" value="Genomic_DNA"/>
</dbReference>
<proteinExistence type="predicted"/>
<evidence type="ECO:0000259" key="4">
    <source>
        <dbReference type="PROSITE" id="PS51677"/>
    </source>
</evidence>
<evidence type="ECO:0000256" key="2">
    <source>
        <dbReference type="ARBA" id="ARBA00022729"/>
    </source>
</evidence>
<name>A0A9D2BZZ0_9FIRM</name>
<dbReference type="InterPro" id="IPR002509">
    <property type="entry name" value="NODB_dom"/>
</dbReference>
<dbReference type="PANTHER" id="PTHR34216">
    <property type="match status" value="1"/>
</dbReference>
<dbReference type="GO" id="GO:0016810">
    <property type="term" value="F:hydrolase activity, acting on carbon-nitrogen (but not peptide) bonds"/>
    <property type="evidence" value="ECO:0007669"/>
    <property type="project" value="InterPro"/>
</dbReference>
<organism evidence="5 6">
    <name type="scientific">Candidatus Acutalibacter pullistercoris</name>
    <dbReference type="NCBI Taxonomy" id="2838418"/>
    <lineage>
        <taxon>Bacteria</taxon>
        <taxon>Bacillati</taxon>
        <taxon>Bacillota</taxon>
        <taxon>Clostridia</taxon>
        <taxon>Eubacteriales</taxon>
        <taxon>Acutalibacteraceae</taxon>
        <taxon>Acutalibacter</taxon>
    </lineage>
</organism>
<dbReference type="GO" id="GO:0005975">
    <property type="term" value="P:carbohydrate metabolic process"/>
    <property type="evidence" value="ECO:0007669"/>
    <property type="project" value="InterPro"/>
</dbReference>
<dbReference type="Proteomes" id="UP000823915">
    <property type="component" value="Unassembled WGS sequence"/>
</dbReference>
<sequence>MKKRLRPRRGLCLALAFLLALLGSCPGLAAELVPQGGQEPLPLSGVSFLSLADPGVGMVRRQVPILMYHHLYEEPDSPETEVNANALSVDQFEEQLSYLKENGYTAVSIEQLTRYVERGWALPRKPVCITFDDGYLSNYQLAFPLLKKYNMKATIFVIGSTVGDTEYYKDTQFPITPHFDYEQAQEMAESGLVSIQSHTYDMHQTPAYETGPAIRETVLKLPGETEEQYAQALEQDFLRSKAEIETATGQQVTALAYPKGACDSRSEEILEGLGVKVTFTVRAATATLVQGDTDSLRRLPRYWVKPSTTLETFRQWLGEK</sequence>
<reference evidence="5" key="1">
    <citation type="journal article" date="2021" name="PeerJ">
        <title>Extensive microbial diversity within the chicken gut microbiome revealed by metagenomics and culture.</title>
        <authorList>
            <person name="Gilroy R."/>
            <person name="Ravi A."/>
            <person name="Getino M."/>
            <person name="Pursley I."/>
            <person name="Horton D.L."/>
            <person name="Alikhan N.F."/>
            <person name="Baker D."/>
            <person name="Gharbi K."/>
            <person name="Hall N."/>
            <person name="Watson M."/>
            <person name="Adriaenssens E.M."/>
            <person name="Foster-Nyarko E."/>
            <person name="Jarju S."/>
            <person name="Secka A."/>
            <person name="Antonio M."/>
            <person name="Oren A."/>
            <person name="Chaudhuri R.R."/>
            <person name="La Ragione R."/>
            <person name="Hildebrand F."/>
            <person name="Pallen M.J."/>
        </authorList>
    </citation>
    <scope>NUCLEOTIDE SEQUENCE</scope>
    <source>
        <strain evidence="5">1282</strain>
    </source>
</reference>
<dbReference type="AlphaFoldDB" id="A0A9D2BZZ0"/>
<dbReference type="SUPFAM" id="SSF88713">
    <property type="entry name" value="Glycoside hydrolase/deacetylase"/>
    <property type="match status" value="1"/>
</dbReference>
<dbReference type="InterPro" id="IPR051398">
    <property type="entry name" value="Polysacch_Deacetylase"/>
</dbReference>
<dbReference type="InterPro" id="IPR011330">
    <property type="entry name" value="Glyco_hydro/deAcase_b/a-brl"/>
</dbReference>
<gene>
    <name evidence="5" type="ORF">H9838_05740</name>
</gene>
<dbReference type="PROSITE" id="PS51257">
    <property type="entry name" value="PROKAR_LIPOPROTEIN"/>
    <property type="match status" value="1"/>
</dbReference>
<dbReference type="CDD" id="cd10918">
    <property type="entry name" value="CE4_NodB_like_5s_6s"/>
    <property type="match status" value="1"/>
</dbReference>
<feature type="domain" description="NodB homology" evidence="4">
    <location>
        <begin position="125"/>
        <end position="320"/>
    </location>
</feature>
<dbReference type="Pfam" id="PF01522">
    <property type="entry name" value="Polysacc_deac_1"/>
    <property type="match status" value="1"/>
</dbReference>
<reference evidence="5" key="2">
    <citation type="submission" date="2021-04" db="EMBL/GenBank/DDBJ databases">
        <authorList>
            <person name="Gilroy R."/>
        </authorList>
    </citation>
    <scope>NUCLEOTIDE SEQUENCE</scope>
    <source>
        <strain evidence="5">1282</strain>
    </source>
</reference>
<protein>
    <submittedName>
        <fullName evidence="5">Polysaccharide deacetylase family protein</fullName>
    </submittedName>
</protein>